<protein>
    <submittedName>
        <fullName evidence="3">Heat shock protein DnaJ domain-containing protein</fullName>
    </submittedName>
</protein>
<name>A0A0G1FTI8_9BACT</name>
<sequence length="260" mass="30519">MEKPLAVIAKTDDKKRLIGAIKRKQKAVENLLLKTEKLRSVIMAAQHEYLSRVGSLYYELDLLDRKIKWYQQIEELVKSGATFTEAERIMELMKKQNEDAETDNFSDSESRMGISSLSMNQDSGKELKVLYRKLVSQYHPDLVTDKKAKLAREKIMKKIIQAYNQQDLGRLERIADETAPDHRELSTRQLITKLERINDQVNELNKQYSDLIKSEWNKIRLRLIMGLKDNRDVLREIKIQLLADLSYKKSVIADYEKKFR</sequence>
<dbReference type="Gene3D" id="1.10.287.110">
    <property type="entry name" value="DnaJ domain"/>
    <property type="match status" value="1"/>
</dbReference>
<dbReference type="STRING" id="1618443.UV73_C0002G0055"/>
<gene>
    <name evidence="3" type="ORF">UV73_C0002G0055</name>
</gene>
<evidence type="ECO:0000259" key="2">
    <source>
        <dbReference type="PROSITE" id="PS50076"/>
    </source>
</evidence>
<dbReference type="PROSITE" id="PS50076">
    <property type="entry name" value="DNAJ_2"/>
    <property type="match status" value="1"/>
</dbReference>
<reference evidence="3 4" key="1">
    <citation type="journal article" date="2015" name="Nature">
        <title>rRNA introns, odd ribosomes, and small enigmatic genomes across a large radiation of phyla.</title>
        <authorList>
            <person name="Brown C.T."/>
            <person name="Hug L.A."/>
            <person name="Thomas B.C."/>
            <person name="Sharon I."/>
            <person name="Castelle C.J."/>
            <person name="Singh A."/>
            <person name="Wilkins M.J."/>
            <person name="Williams K.H."/>
            <person name="Banfield J.F."/>
        </authorList>
    </citation>
    <scope>NUCLEOTIDE SEQUENCE [LARGE SCALE GENOMIC DNA]</scope>
</reference>
<feature type="coiled-coil region" evidence="1">
    <location>
        <begin position="187"/>
        <end position="214"/>
    </location>
</feature>
<comment type="caution">
    <text evidence="3">The sequence shown here is derived from an EMBL/GenBank/DDBJ whole genome shotgun (WGS) entry which is preliminary data.</text>
</comment>
<keyword evidence="1" id="KW-0175">Coiled coil</keyword>
<dbReference type="SUPFAM" id="SSF46565">
    <property type="entry name" value="Chaperone J-domain"/>
    <property type="match status" value="1"/>
</dbReference>
<evidence type="ECO:0000313" key="4">
    <source>
        <dbReference type="Proteomes" id="UP000034894"/>
    </source>
</evidence>
<feature type="domain" description="J" evidence="2">
    <location>
        <begin position="107"/>
        <end position="179"/>
    </location>
</feature>
<dbReference type="InterPro" id="IPR036869">
    <property type="entry name" value="J_dom_sf"/>
</dbReference>
<organism evidence="3 4">
    <name type="scientific">Candidatus Gottesmanbacteria bacterium GW2011_GWA2_43_14</name>
    <dbReference type="NCBI Taxonomy" id="1618443"/>
    <lineage>
        <taxon>Bacteria</taxon>
        <taxon>Candidatus Gottesmaniibacteriota</taxon>
    </lineage>
</organism>
<dbReference type="Proteomes" id="UP000034894">
    <property type="component" value="Unassembled WGS sequence"/>
</dbReference>
<evidence type="ECO:0000313" key="3">
    <source>
        <dbReference type="EMBL" id="KKS98341.1"/>
    </source>
</evidence>
<evidence type="ECO:0000256" key="1">
    <source>
        <dbReference type="SAM" id="Coils"/>
    </source>
</evidence>
<dbReference type="SMART" id="SM00271">
    <property type="entry name" value="DnaJ"/>
    <property type="match status" value="1"/>
</dbReference>
<accession>A0A0G1FTI8</accession>
<dbReference type="InterPro" id="IPR001623">
    <property type="entry name" value="DnaJ_domain"/>
</dbReference>
<keyword evidence="3" id="KW-0346">Stress response</keyword>
<dbReference type="EMBL" id="LCFP01000002">
    <property type="protein sequence ID" value="KKS98341.1"/>
    <property type="molecule type" value="Genomic_DNA"/>
</dbReference>
<proteinExistence type="predicted"/>
<dbReference type="AlphaFoldDB" id="A0A0G1FTI8"/>